<feature type="compositionally biased region" description="Basic and acidic residues" evidence="1">
    <location>
        <begin position="1"/>
        <end position="47"/>
    </location>
</feature>
<feature type="compositionally biased region" description="Basic and acidic residues" evidence="1">
    <location>
        <begin position="102"/>
        <end position="158"/>
    </location>
</feature>
<evidence type="ECO:0000313" key="2">
    <source>
        <dbReference type="EMBL" id="NMH94078.1"/>
    </source>
</evidence>
<comment type="caution">
    <text evidence="2">The sequence shown here is derived from an EMBL/GenBank/DDBJ whole genome shotgun (WGS) entry which is preliminary data.</text>
</comment>
<reference evidence="2 3" key="1">
    <citation type="submission" date="2020-04" db="EMBL/GenBank/DDBJ databases">
        <authorList>
            <person name="Klaysubun C."/>
            <person name="Duangmal K."/>
            <person name="Lipun K."/>
        </authorList>
    </citation>
    <scope>NUCLEOTIDE SEQUENCE [LARGE SCALE GENOMIC DNA]</scope>
    <source>
        <strain evidence="2 3">DSM 45300</strain>
    </source>
</reference>
<keyword evidence="3" id="KW-1185">Reference proteome</keyword>
<feature type="compositionally biased region" description="Low complexity" evidence="1">
    <location>
        <begin position="159"/>
        <end position="170"/>
    </location>
</feature>
<dbReference type="Proteomes" id="UP000586918">
    <property type="component" value="Unassembled WGS sequence"/>
</dbReference>
<accession>A0A848DN07</accession>
<evidence type="ECO:0000256" key="1">
    <source>
        <dbReference type="SAM" id="MobiDB-lite"/>
    </source>
</evidence>
<feature type="compositionally biased region" description="Basic and acidic residues" evidence="1">
    <location>
        <begin position="80"/>
        <end position="93"/>
    </location>
</feature>
<dbReference type="RefSeq" id="WP_169414771.1">
    <property type="nucleotide sequence ID" value="NZ_JAAXKZ010000093.1"/>
</dbReference>
<name>A0A848DN07_9PSEU</name>
<dbReference type="AlphaFoldDB" id="A0A848DN07"/>
<organism evidence="2 3">
    <name type="scientific">Pseudonocardia bannensis</name>
    <dbReference type="NCBI Taxonomy" id="630973"/>
    <lineage>
        <taxon>Bacteria</taxon>
        <taxon>Bacillati</taxon>
        <taxon>Actinomycetota</taxon>
        <taxon>Actinomycetes</taxon>
        <taxon>Pseudonocardiales</taxon>
        <taxon>Pseudonocardiaceae</taxon>
        <taxon>Pseudonocardia</taxon>
    </lineage>
</organism>
<protein>
    <submittedName>
        <fullName evidence="2">Uncharacterized protein</fullName>
    </submittedName>
</protein>
<evidence type="ECO:0000313" key="3">
    <source>
        <dbReference type="Proteomes" id="UP000586918"/>
    </source>
</evidence>
<sequence>MSRIDESSSRPAGERRRLADDPQGHDAIGHGDPRDAGTGHGRLRDEPGGAASGERLTLDDRLAAAGSGETGTGHRGTAVADDRAAGGRGHDDPGSGDGAWASDDRGFGDRADASGDPGHRAGTVDDRADDRAVDRADDRAPRDRAFDGRAADPERGRAPADTADARAPGDLTGDEGSAGATRPEQQVGRRDDNLATLIPHDRSASHRARWEALKADFVDDPRSAVRGADQLVGQVLDEIEDLFRRRRSELERDWNDEQASTEDLRLALGRYRSFFDRLLSF</sequence>
<gene>
    <name evidence="2" type="ORF">HF519_21360</name>
</gene>
<feature type="region of interest" description="Disordered" evidence="1">
    <location>
        <begin position="1"/>
        <end position="200"/>
    </location>
</feature>
<dbReference type="EMBL" id="JAAXKZ010000093">
    <property type="protein sequence ID" value="NMH94078.1"/>
    <property type="molecule type" value="Genomic_DNA"/>
</dbReference>
<proteinExistence type="predicted"/>
<feature type="compositionally biased region" description="Basic and acidic residues" evidence="1">
    <location>
        <begin position="187"/>
        <end position="200"/>
    </location>
</feature>